<dbReference type="HOGENOM" id="CLU_2996091_0_0_1"/>
<accession>A0A0C2WGZ8</accession>
<organism evidence="1 2">
    <name type="scientific">Amanita muscaria (strain Koide BX008)</name>
    <dbReference type="NCBI Taxonomy" id="946122"/>
    <lineage>
        <taxon>Eukaryota</taxon>
        <taxon>Fungi</taxon>
        <taxon>Dikarya</taxon>
        <taxon>Basidiomycota</taxon>
        <taxon>Agaricomycotina</taxon>
        <taxon>Agaricomycetes</taxon>
        <taxon>Agaricomycetidae</taxon>
        <taxon>Agaricales</taxon>
        <taxon>Pluteineae</taxon>
        <taxon>Amanitaceae</taxon>
        <taxon>Amanita</taxon>
    </lineage>
</organism>
<protein>
    <submittedName>
        <fullName evidence="1">Uncharacterized protein</fullName>
    </submittedName>
</protein>
<sequence>MAHDRQNLRNPDARLFRHHLQTVTSRNSIIDLTYAYTRVPFNERRLLDLLPTEVYQR</sequence>
<proteinExistence type="predicted"/>
<keyword evidence="2" id="KW-1185">Reference proteome</keyword>
<evidence type="ECO:0000313" key="2">
    <source>
        <dbReference type="Proteomes" id="UP000054549"/>
    </source>
</evidence>
<gene>
    <name evidence="1" type="ORF">M378DRAFT_551650</name>
</gene>
<reference evidence="1 2" key="1">
    <citation type="submission" date="2014-04" db="EMBL/GenBank/DDBJ databases">
        <title>Evolutionary Origins and Diversification of the Mycorrhizal Mutualists.</title>
        <authorList>
            <consortium name="DOE Joint Genome Institute"/>
            <consortium name="Mycorrhizal Genomics Consortium"/>
            <person name="Kohler A."/>
            <person name="Kuo A."/>
            <person name="Nagy L.G."/>
            <person name="Floudas D."/>
            <person name="Copeland A."/>
            <person name="Barry K.W."/>
            <person name="Cichocki N."/>
            <person name="Veneault-Fourrey C."/>
            <person name="LaButti K."/>
            <person name="Lindquist E.A."/>
            <person name="Lipzen A."/>
            <person name="Lundell T."/>
            <person name="Morin E."/>
            <person name="Murat C."/>
            <person name="Riley R."/>
            <person name="Ohm R."/>
            <person name="Sun H."/>
            <person name="Tunlid A."/>
            <person name="Henrissat B."/>
            <person name="Grigoriev I.V."/>
            <person name="Hibbett D.S."/>
            <person name="Martin F."/>
        </authorList>
    </citation>
    <scope>NUCLEOTIDE SEQUENCE [LARGE SCALE GENOMIC DNA]</scope>
    <source>
        <strain evidence="1 2">Koide BX008</strain>
    </source>
</reference>
<dbReference type="InParanoid" id="A0A0C2WGZ8"/>
<dbReference type="AlphaFoldDB" id="A0A0C2WGZ8"/>
<evidence type="ECO:0000313" key="1">
    <source>
        <dbReference type="EMBL" id="KIL55921.1"/>
    </source>
</evidence>
<name>A0A0C2WGZ8_AMAMK</name>
<dbReference type="Proteomes" id="UP000054549">
    <property type="component" value="Unassembled WGS sequence"/>
</dbReference>
<dbReference type="EMBL" id="KN818460">
    <property type="protein sequence ID" value="KIL55921.1"/>
    <property type="molecule type" value="Genomic_DNA"/>
</dbReference>